<name>A0A432YSK9_9GAMM</name>
<dbReference type="RefSeq" id="WP_126752234.1">
    <property type="nucleotide sequence ID" value="NZ_JBHUMT010000001.1"/>
</dbReference>
<sequence>MEYSKTEFSQFCAPLWLSKPFMQDGHDANKANATVTFIKYKGKGYVVTCAHVYYQQQIGSDDFRELILFGNSSLIVSFLDFGAGRPASAFRPLIDDSPKANGPDIAIAPTNFVIQQYMKDNDKEWLDLDSWEEPDWSINSPKIAVGYATEHKSTDGKYVLSGFVQAVAESPSGVESTRDKFMLFSQLEEEHEVFFSGMSGGPVFYQYEDDREAVPIGIIYEGSPGSSLEWEKRGHESFLTGSHIKIDAQLLTPNTFKEWLSLAGLNT</sequence>
<accession>A0A432YSK9</accession>
<dbReference type="InterPro" id="IPR009003">
    <property type="entry name" value="Peptidase_S1_PA"/>
</dbReference>
<protein>
    <recommendedName>
        <fullName evidence="3">Serine protease</fullName>
    </recommendedName>
</protein>
<reference evidence="1 2" key="1">
    <citation type="journal article" date="2011" name="Front. Microbiol.">
        <title>Genomic signatures of strain selection and enhancement in Bacillus atrophaeus var. globigii, a historical biowarfare simulant.</title>
        <authorList>
            <person name="Gibbons H.S."/>
            <person name="Broomall S.M."/>
            <person name="McNew L.A."/>
            <person name="Daligault H."/>
            <person name="Chapman C."/>
            <person name="Bruce D."/>
            <person name="Karavis M."/>
            <person name="Krepps M."/>
            <person name="McGregor P.A."/>
            <person name="Hong C."/>
            <person name="Park K.H."/>
            <person name="Akmal A."/>
            <person name="Feldman A."/>
            <person name="Lin J.S."/>
            <person name="Chang W.E."/>
            <person name="Higgs B.W."/>
            <person name="Demirev P."/>
            <person name="Lindquist J."/>
            <person name="Liem A."/>
            <person name="Fochler E."/>
            <person name="Read T.D."/>
            <person name="Tapia R."/>
            <person name="Johnson S."/>
            <person name="Bishop-Lilly K.A."/>
            <person name="Detter C."/>
            <person name="Han C."/>
            <person name="Sozhamannan S."/>
            <person name="Rosenzweig C.N."/>
            <person name="Skowronski E.W."/>
        </authorList>
    </citation>
    <scope>NUCLEOTIDE SEQUENCE [LARGE SCALE GENOMIC DNA]</scope>
    <source>
        <strain evidence="1 2">TPS4-2</strain>
    </source>
</reference>
<comment type="caution">
    <text evidence="1">The sequence shown here is derived from an EMBL/GenBank/DDBJ whole genome shotgun (WGS) entry which is preliminary data.</text>
</comment>
<evidence type="ECO:0008006" key="3">
    <source>
        <dbReference type="Google" id="ProtNLM"/>
    </source>
</evidence>
<evidence type="ECO:0000313" key="2">
    <source>
        <dbReference type="Proteomes" id="UP000288361"/>
    </source>
</evidence>
<organism evidence="1 2">
    <name type="scientific">Idiomarina piscisalsi</name>
    <dbReference type="NCBI Taxonomy" id="1096243"/>
    <lineage>
        <taxon>Bacteria</taxon>
        <taxon>Pseudomonadati</taxon>
        <taxon>Pseudomonadota</taxon>
        <taxon>Gammaproteobacteria</taxon>
        <taxon>Alteromonadales</taxon>
        <taxon>Idiomarinaceae</taxon>
        <taxon>Idiomarina</taxon>
    </lineage>
</organism>
<proteinExistence type="predicted"/>
<dbReference type="SUPFAM" id="SSF50494">
    <property type="entry name" value="Trypsin-like serine proteases"/>
    <property type="match status" value="1"/>
</dbReference>
<dbReference type="AlphaFoldDB" id="A0A432YSK9"/>
<dbReference type="EMBL" id="PIQA01000004">
    <property type="protein sequence ID" value="RUO64562.1"/>
    <property type="molecule type" value="Genomic_DNA"/>
</dbReference>
<evidence type="ECO:0000313" key="1">
    <source>
        <dbReference type="EMBL" id="RUO64562.1"/>
    </source>
</evidence>
<dbReference type="Proteomes" id="UP000288361">
    <property type="component" value="Unassembled WGS sequence"/>
</dbReference>
<gene>
    <name evidence="1" type="ORF">CWI73_07675</name>
</gene>